<organism evidence="1 2">
    <name type="scientific">Polytolypa hystricis (strain UAMH7299)</name>
    <dbReference type="NCBI Taxonomy" id="1447883"/>
    <lineage>
        <taxon>Eukaryota</taxon>
        <taxon>Fungi</taxon>
        <taxon>Dikarya</taxon>
        <taxon>Ascomycota</taxon>
        <taxon>Pezizomycotina</taxon>
        <taxon>Eurotiomycetes</taxon>
        <taxon>Eurotiomycetidae</taxon>
        <taxon>Onygenales</taxon>
        <taxon>Onygenales incertae sedis</taxon>
        <taxon>Polytolypa</taxon>
    </lineage>
</organism>
<evidence type="ECO:0000313" key="2">
    <source>
        <dbReference type="Proteomes" id="UP000224634"/>
    </source>
</evidence>
<proteinExistence type="predicted"/>
<dbReference type="Proteomes" id="UP000224634">
    <property type="component" value="Unassembled WGS sequence"/>
</dbReference>
<keyword evidence="2" id="KW-1185">Reference proteome</keyword>
<reference evidence="1 2" key="1">
    <citation type="submission" date="2017-10" db="EMBL/GenBank/DDBJ databases">
        <title>Comparative genomics in systemic dimorphic fungi from Ajellomycetaceae.</title>
        <authorList>
            <person name="Munoz J.F."/>
            <person name="Mcewen J.G."/>
            <person name="Clay O.K."/>
            <person name="Cuomo C.A."/>
        </authorList>
    </citation>
    <scope>NUCLEOTIDE SEQUENCE [LARGE SCALE GENOMIC DNA]</scope>
    <source>
        <strain evidence="1 2">UAMH7299</strain>
    </source>
</reference>
<dbReference type="EMBL" id="PDNA01000001">
    <property type="protein sequence ID" value="PGH28283.1"/>
    <property type="molecule type" value="Genomic_DNA"/>
</dbReference>
<accession>A0A2B7Z4X7</accession>
<protein>
    <submittedName>
        <fullName evidence="1">Uncharacterized protein</fullName>
    </submittedName>
</protein>
<evidence type="ECO:0000313" key="1">
    <source>
        <dbReference type="EMBL" id="PGH28283.1"/>
    </source>
</evidence>
<gene>
    <name evidence="1" type="ORF">AJ80_00174</name>
</gene>
<comment type="caution">
    <text evidence="1">The sequence shown here is derived from an EMBL/GenBank/DDBJ whole genome shotgun (WGS) entry which is preliminary data.</text>
</comment>
<dbReference type="AlphaFoldDB" id="A0A2B7Z4X7"/>
<sequence>MATRAALLIGEITHTRAEWQDFASIVNLKNQFCAEHAILSMKSGPRGNKNQAKTRGTDRRFIKIASFRQKWANGQMR</sequence>
<name>A0A2B7Z4X7_POLH7</name>